<dbReference type="SMART" id="SM00148">
    <property type="entry name" value="PLCXc"/>
    <property type="match status" value="1"/>
</dbReference>
<keyword evidence="6" id="KW-0378">Hydrolase</keyword>
<feature type="region of interest" description="Disordered" evidence="7">
    <location>
        <begin position="412"/>
        <end position="461"/>
    </location>
</feature>
<dbReference type="SUPFAM" id="SSF47473">
    <property type="entry name" value="EF-hand"/>
    <property type="match status" value="1"/>
</dbReference>
<dbReference type="GO" id="GO:0016042">
    <property type="term" value="P:lipid catabolic process"/>
    <property type="evidence" value="ECO:0007669"/>
    <property type="project" value="UniProtKB-KW"/>
</dbReference>
<dbReference type="InterPro" id="IPR001192">
    <property type="entry name" value="PI-PLC_fam"/>
</dbReference>
<dbReference type="InterPro" id="IPR018247">
    <property type="entry name" value="EF_Hand_1_Ca_BS"/>
</dbReference>
<dbReference type="OMA" id="IIMINQY"/>
<proteinExistence type="predicted"/>
<evidence type="ECO:0000256" key="4">
    <source>
        <dbReference type="ARBA" id="ARBA00023098"/>
    </source>
</evidence>
<evidence type="ECO:0000259" key="10">
    <source>
        <dbReference type="PROSITE" id="PS50222"/>
    </source>
</evidence>
<keyword evidence="2" id="KW-0106">Calcium</keyword>
<accession>F2U1Z4</accession>
<organism evidence="11 12">
    <name type="scientific">Salpingoeca rosetta (strain ATCC 50818 / BSB-021)</name>
    <dbReference type="NCBI Taxonomy" id="946362"/>
    <lineage>
        <taxon>Eukaryota</taxon>
        <taxon>Choanoflagellata</taxon>
        <taxon>Craspedida</taxon>
        <taxon>Salpingoecidae</taxon>
        <taxon>Salpingoeca</taxon>
    </lineage>
</organism>
<dbReference type="InterPro" id="IPR035892">
    <property type="entry name" value="C2_domain_sf"/>
</dbReference>
<dbReference type="InterPro" id="IPR001711">
    <property type="entry name" value="PLipase_C_Pinositol-sp_Y"/>
</dbReference>
<evidence type="ECO:0000256" key="3">
    <source>
        <dbReference type="ARBA" id="ARBA00022963"/>
    </source>
</evidence>
<dbReference type="AlphaFoldDB" id="F2U1Z4"/>
<evidence type="ECO:0000256" key="6">
    <source>
        <dbReference type="RuleBase" id="RU361133"/>
    </source>
</evidence>
<dbReference type="EMBL" id="GL832959">
    <property type="protein sequence ID" value="EGD81646.1"/>
    <property type="molecule type" value="Genomic_DNA"/>
</dbReference>
<gene>
    <name evidence="11" type="ORF">PTSG_02362</name>
</gene>
<dbReference type="SMART" id="SM00239">
    <property type="entry name" value="C2"/>
    <property type="match status" value="1"/>
</dbReference>
<name>F2U1Z4_SALR5</name>
<dbReference type="PROSITE" id="PS50008">
    <property type="entry name" value="PIPLC_Y_DOMAIN"/>
    <property type="match status" value="1"/>
</dbReference>
<dbReference type="SUPFAM" id="SSF49562">
    <property type="entry name" value="C2 domain (Calcium/lipid-binding domain, CaLB)"/>
    <property type="match status" value="1"/>
</dbReference>
<keyword evidence="12" id="KW-1185">Reference proteome</keyword>
<dbReference type="GO" id="GO:0004435">
    <property type="term" value="F:phosphatidylinositol-4,5-bisphosphate phospholipase C activity"/>
    <property type="evidence" value="ECO:0007669"/>
    <property type="project" value="UniProtKB-EC"/>
</dbReference>
<dbReference type="InterPro" id="IPR000008">
    <property type="entry name" value="C2_dom"/>
</dbReference>
<dbReference type="InterPro" id="IPR000909">
    <property type="entry name" value="PLipase_C_PInositol-sp_X_dom"/>
</dbReference>
<dbReference type="Pfam" id="PF00388">
    <property type="entry name" value="PI-PLC-X"/>
    <property type="match status" value="1"/>
</dbReference>
<keyword evidence="3 6" id="KW-0442">Lipid degradation</keyword>
<dbReference type="Pfam" id="PF00387">
    <property type="entry name" value="PI-PLC-Y"/>
    <property type="match status" value="1"/>
</dbReference>
<dbReference type="PRINTS" id="PR00390">
    <property type="entry name" value="PHPHLIPASEC"/>
</dbReference>
<feature type="domain" description="EF-hand" evidence="10">
    <location>
        <begin position="88"/>
        <end position="123"/>
    </location>
</feature>
<dbReference type="CDD" id="cd00275">
    <property type="entry name" value="C2_PLC_like"/>
    <property type="match status" value="1"/>
</dbReference>
<dbReference type="PANTHER" id="PTHR10336">
    <property type="entry name" value="PHOSPHOINOSITIDE-SPECIFIC PHOSPHOLIPASE C FAMILY PROTEIN"/>
    <property type="match status" value="1"/>
</dbReference>
<dbReference type="STRING" id="946362.F2U1Z4"/>
<dbReference type="SMART" id="SM00149">
    <property type="entry name" value="PLCYc"/>
    <property type="match status" value="1"/>
</dbReference>
<evidence type="ECO:0000256" key="1">
    <source>
        <dbReference type="ARBA" id="ARBA00012368"/>
    </source>
</evidence>
<evidence type="ECO:0000256" key="7">
    <source>
        <dbReference type="SAM" id="MobiDB-lite"/>
    </source>
</evidence>
<dbReference type="Gene3D" id="2.30.29.30">
    <property type="entry name" value="Pleckstrin-homology domain (PH domain)/Phosphotyrosine-binding domain (PTB)"/>
    <property type="match status" value="1"/>
</dbReference>
<comment type="catalytic activity">
    <reaction evidence="6">
        <text>a 1,2-diacyl-sn-glycero-3-phospho-(1D-myo-inositol-4,5-bisphosphate) + H2O = 1D-myo-inositol 1,4,5-trisphosphate + a 1,2-diacyl-sn-glycerol + H(+)</text>
        <dbReference type="Rhea" id="RHEA:33179"/>
        <dbReference type="ChEBI" id="CHEBI:15377"/>
        <dbReference type="ChEBI" id="CHEBI:15378"/>
        <dbReference type="ChEBI" id="CHEBI:17815"/>
        <dbReference type="ChEBI" id="CHEBI:58456"/>
        <dbReference type="ChEBI" id="CHEBI:203600"/>
        <dbReference type="EC" id="3.1.4.11"/>
    </reaction>
</comment>
<dbReference type="KEGG" id="sre:PTSG_02362"/>
<feature type="compositionally biased region" description="Basic and acidic residues" evidence="7">
    <location>
        <begin position="444"/>
        <end position="460"/>
    </location>
</feature>
<dbReference type="eggNOG" id="KOG0169">
    <property type="taxonomic scope" value="Eukaryota"/>
</dbReference>
<dbReference type="PROSITE" id="PS50222">
    <property type="entry name" value="EF_HAND_2"/>
    <property type="match status" value="1"/>
</dbReference>
<sequence length="963" mass="109086">MLSFVVRGRKTHSFERSYSQANEKRQSVLGGPREQYCFSIIFSETFETLDLVAHSKADYDAWILACEYFAHKNQQYALNDVEHDEHSERTRWLRDLFEQADANNDKQLSLSEIKTLLKRLNVYLPSKTISTRFFAADTDRRGTAGYGKLDYEEFAKFYKLLMTRPEVGEIMLQYGSSKLDRSHKGTSSSRLDTYDDVTMTAAQLSHFFKVEQMEDVPEGKCAELIQEHEPARQDGLLGVDGLTRLLLTRYGNAYNPDHQERVYQDMTRPLSEYYVASSHNTYLTDDQIRGPSDVEAYKRALIAGCRCVELDVWDGDDEWNMEPIVYHGHTLTSKISLRDALKACHEYAFHASDFPLILSIENHLSIEQQKIMARDIKEIFGDALVVVPDGCRELPSPEALKRKVIVKGKKLPPDADDDAVSDEDESSEALSDSTLQKKKVFRKQPKDVKQQLKAKAEQSSKKKKMKLAREFSDIVSLKSVHFNPSSLDNLDAAAGNTMSSFGEAKAHKLVNDILTADKFVKRNIRQLARVYPSGFRIDSSNYPPQEMWNAGCQLVALNYQTPCSEMHLNQGKFADNGGCGYILKPRELRDPSATFNPAVPSTIPIEQSRTITIRVLSGQHLPKAARESHDYVRGEIIDPYVRVTIFGLRGDNKQSKSSVVQNNGFNPRWSDRDVMEFDVAFPEVSLVYFEVYDSDFISGDDFVAQSAIPVQSLRPGFRHIHLFSRNQTPLEQGSIFVHISFSDSGLSLARRTSAYVRPQSDLDTLSFKDSRIRIPELDAAFANAPIKDVEFLRERVLKALEKLKVAVHLDAAVPMDRLLRELVTLCTQDNVTITSQLKDVREHTMAYVTLESPTRHLRQAATALRTLCDCTRTVFLHEGTLRRELIEVEGMLSTAVPPAEFDRLCTVCGIKKDAKRQQSRIALDRKLHKLRETQRLLESTVGLATFVSQELSKVDANNDASSA</sequence>
<dbReference type="Gene3D" id="2.60.40.150">
    <property type="entry name" value="C2 domain"/>
    <property type="match status" value="1"/>
</dbReference>
<dbReference type="GO" id="GO:0005509">
    <property type="term" value="F:calcium ion binding"/>
    <property type="evidence" value="ECO:0007669"/>
    <property type="project" value="InterPro"/>
</dbReference>
<dbReference type="InterPro" id="IPR011993">
    <property type="entry name" value="PH-like_dom_sf"/>
</dbReference>
<dbReference type="Gene3D" id="3.20.20.190">
    <property type="entry name" value="Phosphatidylinositol (PI) phosphodiesterase"/>
    <property type="match status" value="1"/>
</dbReference>
<keyword evidence="4 6" id="KW-0443">Lipid metabolism</keyword>
<feature type="domain" description="C2" evidence="8">
    <location>
        <begin position="591"/>
        <end position="724"/>
    </location>
</feature>
<dbReference type="InterPro" id="IPR002048">
    <property type="entry name" value="EF_hand_dom"/>
</dbReference>
<reference evidence="11" key="1">
    <citation type="submission" date="2009-08" db="EMBL/GenBank/DDBJ databases">
        <title>Annotation of Salpingoeca rosetta.</title>
        <authorList>
            <consortium name="The Broad Institute Genome Sequencing Platform"/>
            <person name="Russ C."/>
            <person name="Cuomo C."/>
            <person name="Burger G."/>
            <person name="Gray M.W."/>
            <person name="Holland P.W.H."/>
            <person name="King N."/>
            <person name="Lang F.B.F."/>
            <person name="Roger A.J."/>
            <person name="Ruiz-Trillo I."/>
            <person name="Young S.K."/>
            <person name="Zeng Q."/>
            <person name="Gargeya S."/>
            <person name="Alvarado L."/>
            <person name="Berlin A."/>
            <person name="Chapman S.B."/>
            <person name="Chen Z."/>
            <person name="Freedman E."/>
            <person name="Gellesch M."/>
            <person name="Goldberg J."/>
            <person name="Griggs A."/>
            <person name="Gujja S."/>
            <person name="Heilman E."/>
            <person name="Heiman D."/>
            <person name="Howarth C."/>
            <person name="Mehta T."/>
            <person name="Neiman D."/>
            <person name="Pearson M."/>
            <person name="Roberts A."/>
            <person name="Saif S."/>
            <person name="Shea T."/>
            <person name="Shenoy N."/>
            <person name="Sisk P."/>
            <person name="Stolte C."/>
            <person name="Sykes S."/>
            <person name="White J."/>
            <person name="Yandava C."/>
            <person name="Haas B."/>
            <person name="Nusbaum C."/>
            <person name="Birren B."/>
        </authorList>
    </citation>
    <scope>NUCLEOTIDE SEQUENCE</scope>
    <source>
        <strain evidence="11">ATCC 50818</strain>
    </source>
</reference>
<dbReference type="Proteomes" id="UP000007799">
    <property type="component" value="Unassembled WGS sequence"/>
</dbReference>
<dbReference type="SUPFAM" id="SSF50729">
    <property type="entry name" value="PH domain-like"/>
    <property type="match status" value="1"/>
</dbReference>
<dbReference type="CDD" id="cd15898">
    <property type="entry name" value="EFh_PI-PLC"/>
    <property type="match status" value="1"/>
</dbReference>
<evidence type="ECO:0000256" key="2">
    <source>
        <dbReference type="ARBA" id="ARBA00022837"/>
    </source>
</evidence>
<dbReference type="PROSITE" id="PS50004">
    <property type="entry name" value="C2"/>
    <property type="match status" value="1"/>
</dbReference>
<keyword evidence="5" id="KW-0807">Transducer</keyword>
<dbReference type="InterPro" id="IPR011992">
    <property type="entry name" value="EF-hand-dom_pair"/>
</dbReference>
<protein>
    <recommendedName>
        <fullName evidence="1 6">Phosphoinositide phospholipase C</fullName>
        <ecNumber evidence="1 6">3.1.4.11</ecNumber>
    </recommendedName>
</protein>
<dbReference type="GO" id="GO:0035556">
    <property type="term" value="P:intracellular signal transduction"/>
    <property type="evidence" value="ECO:0007669"/>
    <property type="project" value="InterPro"/>
</dbReference>
<evidence type="ECO:0000313" key="12">
    <source>
        <dbReference type="Proteomes" id="UP000007799"/>
    </source>
</evidence>
<dbReference type="Gene3D" id="1.10.238.10">
    <property type="entry name" value="EF-hand"/>
    <property type="match status" value="2"/>
</dbReference>
<evidence type="ECO:0000256" key="5">
    <source>
        <dbReference type="ARBA" id="ARBA00023224"/>
    </source>
</evidence>
<dbReference type="OrthoDB" id="269822at2759"/>
<dbReference type="EC" id="3.1.4.11" evidence="1 6"/>
<dbReference type="PROSITE" id="PS00018">
    <property type="entry name" value="EF_HAND_1"/>
    <property type="match status" value="1"/>
</dbReference>
<dbReference type="RefSeq" id="XP_004996850.1">
    <property type="nucleotide sequence ID" value="XM_004996793.1"/>
</dbReference>
<feature type="compositionally biased region" description="Acidic residues" evidence="7">
    <location>
        <begin position="414"/>
        <end position="427"/>
    </location>
</feature>
<evidence type="ECO:0000259" key="8">
    <source>
        <dbReference type="PROSITE" id="PS50004"/>
    </source>
</evidence>
<dbReference type="Pfam" id="PF00168">
    <property type="entry name" value="C2"/>
    <property type="match status" value="1"/>
</dbReference>
<dbReference type="GeneID" id="16077443"/>
<evidence type="ECO:0000259" key="9">
    <source>
        <dbReference type="PROSITE" id="PS50008"/>
    </source>
</evidence>
<dbReference type="SUPFAM" id="SSF51695">
    <property type="entry name" value="PLC-like phosphodiesterases"/>
    <property type="match status" value="1"/>
</dbReference>
<dbReference type="PROSITE" id="PS50007">
    <property type="entry name" value="PIPLC_X_DOMAIN"/>
    <property type="match status" value="1"/>
</dbReference>
<evidence type="ECO:0000313" key="11">
    <source>
        <dbReference type="EMBL" id="EGD81646.1"/>
    </source>
</evidence>
<feature type="domain" description="PI-PLC Y-box" evidence="9">
    <location>
        <begin position="474"/>
        <end position="589"/>
    </location>
</feature>
<dbReference type="InterPro" id="IPR017946">
    <property type="entry name" value="PLC-like_Pdiesterase_TIM-brl"/>
</dbReference>
<dbReference type="PANTHER" id="PTHR10336:SF209">
    <property type="entry name" value="PHOSPHOINOSITIDE PHOSPHOLIPASE C"/>
    <property type="match status" value="1"/>
</dbReference>
<dbReference type="InParanoid" id="F2U1Z4"/>
<dbReference type="FunCoup" id="F2U1Z4">
    <property type="interactions" value="565"/>
</dbReference>